<gene>
    <name evidence="2" type="ORF">BN948_01319</name>
</gene>
<dbReference type="InterPro" id="IPR011006">
    <property type="entry name" value="CheY-like_superfamily"/>
</dbReference>
<keyword evidence="3" id="KW-1185">Reference proteome</keyword>
<feature type="region of interest" description="Disordered" evidence="1">
    <location>
        <begin position="1"/>
        <end position="45"/>
    </location>
</feature>
<dbReference type="Proteomes" id="UP000028878">
    <property type="component" value="Unassembled WGS sequence"/>
</dbReference>
<reference evidence="3" key="1">
    <citation type="submission" date="2014-11" db="EMBL/GenBank/DDBJ databases">
        <title>Draft genome sequence of Hydrogenophaga intermedia S1.</title>
        <authorList>
            <person name="Gan H.M."/>
            <person name="Chew T.H."/>
            <person name="Stolz A."/>
        </authorList>
    </citation>
    <scope>NUCLEOTIDE SEQUENCE [LARGE SCALE GENOMIC DNA]</scope>
    <source>
        <strain evidence="3">S1</strain>
    </source>
</reference>
<feature type="compositionally biased region" description="Basic and acidic residues" evidence="1">
    <location>
        <begin position="1"/>
        <end position="14"/>
    </location>
</feature>
<name>A0A1L1PQM9_HYDIT</name>
<dbReference type="AlphaFoldDB" id="A0A1L1PQM9"/>
<proteinExistence type="predicted"/>
<protein>
    <submittedName>
        <fullName evidence="2">Uncharacterized protein</fullName>
    </submittedName>
</protein>
<dbReference type="EMBL" id="CCAE010000006">
    <property type="protein sequence ID" value="CDN86901.1"/>
    <property type="molecule type" value="Genomic_DNA"/>
</dbReference>
<dbReference type="SUPFAM" id="SSF52172">
    <property type="entry name" value="CheY-like"/>
    <property type="match status" value="1"/>
</dbReference>
<evidence type="ECO:0000313" key="2">
    <source>
        <dbReference type="EMBL" id="CDN86901.1"/>
    </source>
</evidence>
<evidence type="ECO:0000313" key="3">
    <source>
        <dbReference type="Proteomes" id="UP000028878"/>
    </source>
</evidence>
<sequence length="395" mass="43011">MDGPPGDRRIKAPDDGSTVLKPMATPKKDQPGAAGAAGQPRGDEHWSLAEHCPQLLTAAAGQISDALQALQSGLDQLNAGGAVPAREQWALTVPMGRIKRLTTVMQQIQRFHDGRIRQSHEKLDLSHLVETCLQERRKEFALMGADVRRKLKPVEVLLDPTVTHALFNALLDWALPLGRHVSVRVDINDWPPHARLQVRVHGDEAPSSRAPDLDNLDWALVRQIAHTTGGIEVQRQVSADGIVASVMFHRTVQAIDGISAVDLSDGQSSMFKSLQGVYALIVSPSLQIRSDVRDALREIGVSADSVVDLIQAREAAAHRMPSLVVIDAVLKGPEFDQFRRALVRDAMDMPFVEISPDASAFDMSGFGEMAMARVGRGNIREALGTAVMFELAKTI</sequence>
<accession>A0A1L1PQM9</accession>
<organism evidence="2 3">
    <name type="scientific">Hydrogenophaga intermedia</name>
    <dbReference type="NCBI Taxonomy" id="65786"/>
    <lineage>
        <taxon>Bacteria</taxon>
        <taxon>Pseudomonadati</taxon>
        <taxon>Pseudomonadota</taxon>
        <taxon>Betaproteobacteria</taxon>
        <taxon>Burkholderiales</taxon>
        <taxon>Comamonadaceae</taxon>
        <taxon>Hydrogenophaga</taxon>
    </lineage>
</organism>
<evidence type="ECO:0000256" key="1">
    <source>
        <dbReference type="SAM" id="MobiDB-lite"/>
    </source>
</evidence>